<dbReference type="PANTHER" id="PTHR21600">
    <property type="entry name" value="MITOCHONDRIAL RNA PSEUDOURIDINE SYNTHASE"/>
    <property type="match status" value="1"/>
</dbReference>
<sequence>MKNNKKTNRKKLNKGGKGNQSRVTTLKVTEAAELMNFLMEKLPGKSRNNIKSLLVHRQVRVGNKTISQYNHLLAEGDVVEVQWAKVRTSTSNTKGVEILFEDDHLIIISKDTGLLSMGTDKQQERTAYNILKEHVKVSDPENKIFIVHRLDRDTSGIMMFAKTPEAQQIMQSNWKKQVQERTYVALVEGRIKKDSDTMISWLKENSAFVTYSSKTDNGGKKAVTHYNVLKRSKGYSLAEVKIATGRKNQIRIHMKELGHPIVGDKKYGASTNPLRRLGLHAQVLAFKHPITNEILRFETRIPKKFTDLFKYGR</sequence>
<reference evidence="8" key="1">
    <citation type="submission" date="2022-12" db="EMBL/GenBank/DDBJ databases">
        <title>Reference genome sequencing for broad-spectrum identification of bacterial and archaeal isolates by mass spectrometry.</title>
        <authorList>
            <person name="Sekiguchi Y."/>
            <person name="Tourlousse D.M."/>
        </authorList>
    </citation>
    <scope>NUCLEOTIDE SEQUENCE</scope>
    <source>
        <strain evidence="8">10succ1</strain>
    </source>
</reference>
<feature type="domain" description="RNA-binding S4" evidence="7">
    <location>
        <begin position="32"/>
        <end position="94"/>
    </location>
</feature>
<dbReference type="InterPro" id="IPR006225">
    <property type="entry name" value="PsdUridine_synth_RluC/D"/>
</dbReference>
<dbReference type="InterPro" id="IPR006224">
    <property type="entry name" value="PsdUridine_synth_RluA-like_CS"/>
</dbReference>
<evidence type="ECO:0000256" key="6">
    <source>
        <dbReference type="SAM" id="MobiDB-lite"/>
    </source>
</evidence>
<dbReference type="PROSITE" id="PS50889">
    <property type="entry name" value="S4"/>
    <property type="match status" value="1"/>
</dbReference>
<accession>A0A9W6GGL3</accession>
<dbReference type="InterPro" id="IPR020103">
    <property type="entry name" value="PsdUridine_synth_cat_dom_sf"/>
</dbReference>
<dbReference type="RefSeq" id="WP_281833004.1">
    <property type="nucleotide sequence ID" value="NZ_BSDY01000002.1"/>
</dbReference>
<dbReference type="GO" id="GO:0003723">
    <property type="term" value="F:RNA binding"/>
    <property type="evidence" value="ECO:0007669"/>
    <property type="project" value="UniProtKB-KW"/>
</dbReference>
<dbReference type="InterPro" id="IPR002942">
    <property type="entry name" value="S4_RNA-bd"/>
</dbReference>
<dbReference type="InterPro" id="IPR036986">
    <property type="entry name" value="S4_RNA-bd_sf"/>
</dbReference>
<dbReference type="Pfam" id="PF00849">
    <property type="entry name" value="PseudoU_synth_2"/>
    <property type="match status" value="1"/>
</dbReference>
<dbReference type="GO" id="GO:0000455">
    <property type="term" value="P:enzyme-directed rRNA pseudouridine synthesis"/>
    <property type="evidence" value="ECO:0007669"/>
    <property type="project" value="TreeGrafter"/>
</dbReference>
<comment type="similarity">
    <text evidence="1 5">Belongs to the pseudouridine synthase RluA family.</text>
</comment>
<name>A0A9W6GGL3_9FUSO</name>
<evidence type="ECO:0000256" key="2">
    <source>
        <dbReference type="ARBA" id="ARBA00023235"/>
    </source>
</evidence>
<dbReference type="EMBL" id="BSDY01000002">
    <property type="protein sequence ID" value="GLI54878.1"/>
    <property type="molecule type" value="Genomic_DNA"/>
</dbReference>
<dbReference type="EC" id="5.4.99.-" evidence="5"/>
<evidence type="ECO:0000259" key="7">
    <source>
        <dbReference type="SMART" id="SM00363"/>
    </source>
</evidence>
<evidence type="ECO:0000256" key="1">
    <source>
        <dbReference type="ARBA" id="ARBA00010876"/>
    </source>
</evidence>
<dbReference type="SUPFAM" id="SSF55174">
    <property type="entry name" value="Alpha-L RNA-binding motif"/>
    <property type="match status" value="1"/>
</dbReference>
<dbReference type="Gene3D" id="3.10.290.10">
    <property type="entry name" value="RNA-binding S4 domain"/>
    <property type="match status" value="1"/>
</dbReference>
<dbReference type="Gene3D" id="3.30.2350.10">
    <property type="entry name" value="Pseudouridine synthase"/>
    <property type="match status" value="1"/>
</dbReference>
<evidence type="ECO:0000313" key="9">
    <source>
        <dbReference type="Proteomes" id="UP001144471"/>
    </source>
</evidence>
<feature type="active site" evidence="3">
    <location>
        <position position="151"/>
    </location>
</feature>
<dbReference type="SUPFAM" id="SSF55120">
    <property type="entry name" value="Pseudouridine synthase"/>
    <property type="match status" value="1"/>
</dbReference>
<gene>
    <name evidence="8" type="ORF">PM10SUCC1_03930</name>
</gene>
<evidence type="ECO:0000256" key="5">
    <source>
        <dbReference type="RuleBase" id="RU362028"/>
    </source>
</evidence>
<keyword evidence="9" id="KW-1185">Reference proteome</keyword>
<dbReference type="Proteomes" id="UP001144471">
    <property type="component" value="Unassembled WGS sequence"/>
</dbReference>
<evidence type="ECO:0000256" key="4">
    <source>
        <dbReference type="PROSITE-ProRule" id="PRU00182"/>
    </source>
</evidence>
<keyword evidence="2 5" id="KW-0413">Isomerase</keyword>
<proteinExistence type="inferred from homology"/>
<keyword evidence="4" id="KW-0694">RNA-binding</keyword>
<evidence type="ECO:0000256" key="3">
    <source>
        <dbReference type="PIRSR" id="PIRSR606225-1"/>
    </source>
</evidence>
<organism evidence="8 9">
    <name type="scientific">Propionigenium maris DSM 9537</name>
    <dbReference type="NCBI Taxonomy" id="1123000"/>
    <lineage>
        <taxon>Bacteria</taxon>
        <taxon>Fusobacteriati</taxon>
        <taxon>Fusobacteriota</taxon>
        <taxon>Fusobacteriia</taxon>
        <taxon>Fusobacteriales</taxon>
        <taxon>Fusobacteriaceae</taxon>
        <taxon>Propionigenium</taxon>
    </lineage>
</organism>
<dbReference type="AlphaFoldDB" id="A0A9W6GGL3"/>
<comment type="catalytic activity">
    <reaction evidence="5">
        <text>a uridine in RNA = a pseudouridine in RNA</text>
        <dbReference type="Rhea" id="RHEA:48348"/>
        <dbReference type="Rhea" id="RHEA-COMP:12068"/>
        <dbReference type="Rhea" id="RHEA-COMP:12069"/>
        <dbReference type="ChEBI" id="CHEBI:65314"/>
        <dbReference type="ChEBI" id="CHEBI:65315"/>
    </reaction>
</comment>
<feature type="region of interest" description="Disordered" evidence="6">
    <location>
        <begin position="1"/>
        <end position="23"/>
    </location>
</feature>
<dbReference type="InterPro" id="IPR050188">
    <property type="entry name" value="RluA_PseudoU_synthase"/>
</dbReference>
<protein>
    <recommendedName>
        <fullName evidence="5">Pseudouridine synthase</fullName>
        <ecNumber evidence="5">5.4.99.-</ecNumber>
    </recommendedName>
</protein>
<dbReference type="PROSITE" id="PS01129">
    <property type="entry name" value="PSI_RLU"/>
    <property type="match status" value="1"/>
</dbReference>
<dbReference type="GO" id="GO:0120159">
    <property type="term" value="F:rRNA pseudouridine synthase activity"/>
    <property type="evidence" value="ECO:0007669"/>
    <property type="project" value="UniProtKB-ARBA"/>
</dbReference>
<comment type="function">
    <text evidence="5">Responsible for synthesis of pseudouridine from uracil.</text>
</comment>
<dbReference type="SMART" id="SM00363">
    <property type="entry name" value="S4"/>
    <property type="match status" value="1"/>
</dbReference>
<dbReference type="NCBIfam" id="TIGR00005">
    <property type="entry name" value="rluA_subfam"/>
    <property type="match status" value="1"/>
</dbReference>
<dbReference type="InterPro" id="IPR006145">
    <property type="entry name" value="PsdUridine_synth_RsuA/RluA"/>
</dbReference>
<dbReference type="PANTHER" id="PTHR21600:SF44">
    <property type="entry name" value="RIBOSOMAL LARGE SUBUNIT PSEUDOURIDINE SYNTHASE D"/>
    <property type="match status" value="1"/>
</dbReference>
<dbReference type="Pfam" id="PF01479">
    <property type="entry name" value="S4"/>
    <property type="match status" value="1"/>
</dbReference>
<feature type="compositionally biased region" description="Basic residues" evidence="6">
    <location>
        <begin position="1"/>
        <end position="14"/>
    </location>
</feature>
<dbReference type="CDD" id="cd00165">
    <property type="entry name" value="S4"/>
    <property type="match status" value="1"/>
</dbReference>
<dbReference type="CDD" id="cd02869">
    <property type="entry name" value="PseudoU_synth_RluA_like"/>
    <property type="match status" value="1"/>
</dbReference>
<evidence type="ECO:0000313" key="8">
    <source>
        <dbReference type="EMBL" id="GLI54878.1"/>
    </source>
</evidence>
<comment type="caution">
    <text evidence="8">The sequence shown here is derived from an EMBL/GenBank/DDBJ whole genome shotgun (WGS) entry which is preliminary data.</text>
</comment>